<evidence type="ECO:0000256" key="1">
    <source>
        <dbReference type="SAM" id="MobiDB-lite"/>
    </source>
</evidence>
<reference evidence="2" key="1">
    <citation type="journal article" date="2023" name="G3 (Bethesda)">
        <title>A reference genome for the long-term kleptoplast-retaining sea slug Elysia crispata morphotype clarki.</title>
        <authorList>
            <person name="Eastman K.E."/>
            <person name="Pendleton A.L."/>
            <person name="Shaikh M.A."/>
            <person name="Suttiyut T."/>
            <person name="Ogas R."/>
            <person name="Tomko P."/>
            <person name="Gavelis G."/>
            <person name="Widhalm J.R."/>
            <person name="Wisecaver J.H."/>
        </authorList>
    </citation>
    <scope>NUCLEOTIDE SEQUENCE</scope>
    <source>
        <strain evidence="2">ECLA1</strain>
    </source>
</reference>
<protein>
    <submittedName>
        <fullName evidence="2">Uncharacterized protein</fullName>
    </submittedName>
</protein>
<feature type="region of interest" description="Disordered" evidence="1">
    <location>
        <begin position="1"/>
        <end position="25"/>
    </location>
</feature>
<dbReference type="AlphaFoldDB" id="A0AAE0YJ25"/>
<sequence>MKQSRRGKPLGNLNPPSRGGLSFGSGTLSGGFEGVFYEATLGPLTTILQGKESPGRGATITIPEATLGACLRTVAIGGDGQTKKEFGP</sequence>
<evidence type="ECO:0000313" key="2">
    <source>
        <dbReference type="EMBL" id="KAK3747797.1"/>
    </source>
</evidence>
<comment type="caution">
    <text evidence="2">The sequence shown here is derived from an EMBL/GenBank/DDBJ whole genome shotgun (WGS) entry which is preliminary data.</text>
</comment>
<proteinExistence type="predicted"/>
<organism evidence="2 3">
    <name type="scientific">Elysia crispata</name>
    <name type="common">lettuce slug</name>
    <dbReference type="NCBI Taxonomy" id="231223"/>
    <lineage>
        <taxon>Eukaryota</taxon>
        <taxon>Metazoa</taxon>
        <taxon>Spiralia</taxon>
        <taxon>Lophotrochozoa</taxon>
        <taxon>Mollusca</taxon>
        <taxon>Gastropoda</taxon>
        <taxon>Heterobranchia</taxon>
        <taxon>Euthyneura</taxon>
        <taxon>Panpulmonata</taxon>
        <taxon>Sacoglossa</taxon>
        <taxon>Placobranchoidea</taxon>
        <taxon>Plakobranchidae</taxon>
        <taxon>Elysia</taxon>
    </lineage>
</organism>
<keyword evidence="3" id="KW-1185">Reference proteome</keyword>
<gene>
    <name evidence="2" type="ORF">RRG08_057341</name>
</gene>
<dbReference type="Proteomes" id="UP001283361">
    <property type="component" value="Unassembled WGS sequence"/>
</dbReference>
<name>A0AAE0YJ25_9GAST</name>
<accession>A0AAE0YJ25</accession>
<evidence type="ECO:0000313" key="3">
    <source>
        <dbReference type="Proteomes" id="UP001283361"/>
    </source>
</evidence>
<dbReference type="EMBL" id="JAWDGP010006072">
    <property type="protein sequence ID" value="KAK3747797.1"/>
    <property type="molecule type" value="Genomic_DNA"/>
</dbReference>